<evidence type="ECO:0000259" key="4">
    <source>
        <dbReference type="Pfam" id="PF00557"/>
    </source>
</evidence>
<reference evidence="6 7" key="1">
    <citation type="submission" date="2016-11" db="EMBL/GenBank/DDBJ databases">
        <title>Interaction between Lactobacillus species and yeast in water kefir.</title>
        <authorList>
            <person name="Behr J."/>
            <person name="Xu D."/>
            <person name="Vogel R.F."/>
        </authorList>
    </citation>
    <scope>NUCLEOTIDE SEQUENCE [LARGE SCALE GENOMIC DNA]</scope>
    <source>
        <strain evidence="6 7">TMW 1.1827</strain>
    </source>
</reference>
<dbReference type="Proteomes" id="UP000324497">
    <property type="component" value="Chromosome"/>
</dbReference>
<dbReference type="InterPro" id="IPR000587">
    <property type="entry name" value="Creatinase_N"/>
</dbReference>
<dbReference type="Pfam" id="PF01321">
    <property type="entry name" value="Creatinase_N"/>
    <property type="match status" value="1"/>
</dbReference>
<evidence type="ECO:0000256" key="2">
    <source>
        <dbReference type="ARBA" id="ARBA00022801"/>
    </source>
</evidence>
<dbReference type="InterPro" id="IPR050659">
    <property type="entry name" value="Peptidase_M24B"/>
</dbReference>
<keyword evidence="7" id="KW-1185">Reference proteome</keyword>
<comment type="similarity">
    <text evidence="3">Belongs to the peptidase M24B family.</text>
</comment>
<evidence type="ECO:0000256" key="3">
    <source>
        <dbReference type="RuleBase" id="RU000590"/>
    </source>
</evidence>
<evidence type="ECO:0000313" key="6">
    <source>
        <dbReference type="EMBL" id="AUJ32280.1"/>
    </source>
</evidence>
<dbReference type="InterPro" id="IPR036005">
    <property type="entry name" value="Creatinase/aminopeptidase-like"/>
</dbReference>
<keyword evidence="1 3" id="KW-0479">Metal-binding</keyword>
<name>A0A3Q8D0I8_9LACO</name>
<accession>A0A3Q8D0I8</accession>
<dbReference type="InterPro" id="IPR000994">
    <property type="entry name" value="Pept_M24"/>
</dbReference>
<organism evidence="6 7">
    <name type="scientific">Liquorilactobacillus nagelii</name>
    <dbReference type="NCBI Taxonomy" id="82688"/>
    <lineage>
        <taxon>Bacteria</taxon>
        <taxon>Bacillati</taxon>
        <taxon>Bacillota</taxon>
        <taxon>Bacilli</taxon>
        <taxon>Lactobacillales</taxon>
        <taxon>Lactobacillaceae</taxon>
        <taxon>Liquorilactobacillus</taxon>
    </lineage>
</organism>
<keyword evidence="2" id="KW-0378">Hydrolase</keyword>
<dbReference type="PANTHER" id="PTHR46112">
    <property type="entry name" value="AMINOPEPTIDASE"/>
    <property type="match status" value="1"/>
</dbReference>
<protein>
    <submittedName>
        <fullName evidence="6">Xaa-Pro dipeptidase</fullName>
    </submittedName>
</protein>
<dbReference type="GO" id="GO:0046872">
    <property type="term" value="F:metal ion binding"/>
    <property type="evidence" value="ECO:0007669"/>
    <property type="project" value="UniProtKB-KW"/>
</dbReference>
<dbReference type="PANTHER" id="PTHR46112:SF3">
    <property type="entry name" value="AMINOPEPTIDASE YPDF"/>
    <property type="match status" value="1"/>
</dbReference>
<dbReference type="InterPro" id="IPR001131">
    <property type="entry name" value="Peptidase_M24B_aminopep-P_CS"/>
</dbReference>
<dbReference type="AlphaFoldDB" id="A0A3Q8D0I8"/>
<evidence type="ECO:0000256" key="1">
    <source>
        <dbReference type="ARBA" id="ARBA00022723"/>
    </source>
</evidence>
<dbReference type="GO" id="GO:0016787">
    <property type="term" value="F:hydrolase activity"/>
    <property type="evidence" value="ECO:0007669"/>
    <property type="project" value="UniProtKB-KW"/>
</dbReference>
<gene>
    <name evidence="6" type="ORF">BSQ50_06725</name>
</gene>
<evidence type="ECO:0000259" key="5">
    <source>
        <dbReference type="Pfam" id="PF01321"/>
    </source>
</evidence>
<dbReference type="SUPFAM" id="SSF55920">
    <property type="entry name" value="Creatinase/aminopeptidase"/>
    <property type="match status" value="1"/>
</dbReference>
<sequence>MENSRVKKLRKEMQRMHFDGFLVTDPVNRCYMSGFTGDDGVLLITEQDQFLITDWRFERQVEHDCPTWQLVLTRDYLGETCRLAQKKHLSALAFESTINYDNYSFLDENFPADLAAVSAVIESQRSIKSEAEVNIIRESCQLAGRGYQAVLEFLQQEKDITSITEHDVAVFLDQFMQKHGAEDKSFPTIVASGERSTWPHAMASSASLKPQTMVTLDFGYFLHKYTSDVTRTFAIGEQSKEFYQLYQIVQVAQKATIEAIKPGISGKQLDQIGRQIITQAGYGKYFNHGMGHGIGLAIHELPAVGAGSQDVLQTGQIVTIEPGAYVPDVGGVRIEDDILVTQAGYEILTDFNRDYREL</sequence>
<feature type="domain" description="Creatinase N-terminal" evidence="5">
    <location>
        <begin position="5"/>
        <end position="127"/>
    </location>
</feature>
<dbReference type="SUPFAM" id="SSF53092">
    <property type="entry name" value="Creatinase/prolidase N-terminal domain"/>
    <property type="match status" value="1"/>
</dbReference>
<dbReference type="InterPro" id="IPR029149">
    <property type="entry name" value="Creatin/AminoP/Spt16_N"/>
</dbReference>
<dbReference type="Gene3D" id="3.40.350.10">
    <property type="entry name" value="Creatinase/prolidase N-terminal domain"/>
    <property type="match status" value="1"/>
</dbReference>
<feature type="domain" description="Peptidase M24" evidence="4">
    <location>
        <begin position="135"/>
        <end position="342"/>
    </location>
</feature>
<dbReference type="CDD" id="cd01092">
    <property type="entry name" value="APP-like"/>
    <property type="match status" value="1"/>
</dbReference>
<dbReference type="PROSITE" id="PS00491">
    <property type="entry name" value="PROLINE_PEPTIDASE"/>
    <property type="match status" value="1"/>
</dbReference>
<dbReference type="Pfam" id="PF00557">
    <property type="entry name" value="Peptidase_M24"/>
    <property type="match status" value="1"/>
</dbReference>
<evidence type="ECO:0000313" key="7">
    <source>
        <dbReference type="Proteomes" id="UP000324497"/>
    </source>
</evidence>
<dbReference type="KEGG" id="lng:BSQ50_06725"/>
<dbReference type="Gene3D" id="3.90.230.10">
    <property type="entry name" value="Creatinase/methionine aminopeptidase superfamily"/>
    <property type="match status" value="1"/>
</dbReference>
<dbReference type="EMBL" id="CP018180">
    <property type="protein sequence ID" value="AUJ32280.1"/>
    <property type="molecule type" value="Genomic_DNA"/>
</dbReference>
<dbReference type="RefSeq" id="WP_148126782.1">
    <property type="nucleotide sequence ID" value="NZ_CP018180.1"/>
</dbReference>
<proteinExistence type="inferred from homology"/>